<evidence type="ECO:0000313" key="2">
    <source>
        <dbReference type="Proteomes" id="UP000789702"/>
    </source>
</evidence>
<reference evidence="1" key="1">
    <citation type="submission" date="2021-06" db="EMBL/GenBank/DDBJ databases">
        <authorList>
            <person name="Kallberg Y."/>
            <person name="Tangrot J."/>
            <person name="Rosling A."/>
        </authorList>
    </citation>
    <scope>NUCLEOTIDE SEQUENCE</scope>
    <source>
        <strain evidence="1">IL203A</strain>
    </source>
</reference>
<dbReference type="EMBL" id="CAJVPU010021347">
    <property type="protein sequence ID" value="CAG8680825.1"/>
    <property type="molecule type" value="Genomic_DNA"/>
</dbReference>
<sequence length="42" mass="4649">AADTGHWLGKLLIEGGVNDFNYFMNVLVKVQNDIDNNGIDNN</sequence>
<evidence type="ECO:0000313" key="1">
    <source>
        <dbReference type="EMBL" id="CAG8680825.1"/>
    </source>
</evidence>
<accession>A0ACA9NX65</accession>
<name>A0ACA9NX65_9GLOM</name>
<proteinExistence type="predicted"/>
<protein>
    <submittedName>
        <fullName evidence="1">258_t:CDS:1</fullName>
    </submittedName>
</protein>
<gene>
    <name evidence="1" type="ORF">DHETER_LOCUS10643</name>
</gene>
<keyword evidence="2" id="KW-1185">Reference proteome</keyword>
<feature type="non-terminal residue" evidence="1">
    <location>
        <position position="42"/>
    </location>
</feature>
<comment type="caution">
    <text evidence="1">The sequence shown here is derived from an EMBL/GenBank/DDBJ whole genome shotgun (WGS) entry which is preliminary data.</text>
</comment>
<dbReference type="Proteomes" id="UP000789702">
    <property type="component" value="Unassembled WGS sequence"/>
</dbReference>
<feature type="non-terminal residue" evidence="1">
    <location>
        <position position="1"/>
    </location>
</feature>
<organism evidence="1 2">
    <name type="scientific">Dentiscutata heterogama</name>
    <dbReference type="NCBI Taxonomy" id="1316150"/>
    <lineage>
        <taxon>Eukaryota</taxon>
        <taxon>Fungi</taxon>
        <taxon>Fungi incertae sedis</taxon>
        <taxon>Mucoromycota</taxon>
        <taxon>Glomeromycotina</taxon>
        <taxon>Glomeromycetes</taxon>
        <taxon>Diversisporales</taxon>
        <taxon>Gigasporaceae</taxon>
        <taxon>Dentiscutata</taxon>
    </lineage>
</organism>